<dbReference type="InterPro" id="IPR000073">
    <property type="entry name" value="AB_hydrolase_1"/>
</dbReference>
<protein>
    <submittedName>
        <fullName evidence="2">Alpha/beta fold hydrolase</fullName>
    </submittedName>
</protein>
<evidence type="ECO:0000313" key="3">
    <source>
        <dbReference type="Proteomes" id="UP000287168"/>
    </source>
</evidence>
<dbReference type="PRINTS" id="PR00111">
    <property type="entry name" value="ABHYDROLASE"/>
</dbReference>
<dbReference type="EMBL" id="SBLC01000037">
    <property type="protein sequence ID" value="RWY38440.1"/>
    <property type="molecule type" value="Genomic_DNA"/>
</dbReference>
<dbReference type="PANTHER" id="PTHR43433:SF5">
    <property type="entry name" value="AB HYDROLASE-1 DOMAIN-CONTAINING PROTEIN"/>
    <property type="match status" value="1"/>
</dbReference>
<dbReference type="Pfam" id="PF00561">
    <property type="entry name" value="Abhydrolase_1"/>
    <property type="match status" value="1"/>
</dbReference>
<dbReference type="InterPro" id="IPR029058">
    <property type="entry name" value="AB_hydrolase_fold"/>
</dbReference>
<feature type="domain" description="AB hydrolase-1" evidence="1">
    <location>
        <begin position="24"/>
        <end position="253"/>
    </location>
</feature>
<proteinExistence type="predicted"/>
<dbReference type="InterPro" id="IPR050471">
    <property type="entry name" value="AB_hydrolase"/>
</dbReference>
<accession>A0A451GHK7</accession>
<organism evidence="2 3">
    <name type="scientific">Falsigemmobacter intermedius</name>
    <dbReference type="NCBI Taxonomy" id="1553448"/>
    <lineage>
        <taxon>Bacteria</taxon>
        <taxon>Pseudomonadati</taxon>
        <taxon>Pseudomonadota</taxon>
        <taxon>Alphaproteobacteria</taxon>
        <taxon>Rhodobacterales</taxon>
        <taxon>Paracoccaceae</taxon>
        <taxon>Falsigemmobacter</taxon>
    </lineage>
</organism>
<name>A0A451GHK7_9RHOB</name>
<comment type="caution">
    <text evidence="2">The sequence shown here is derived from an EMBL/GenBank/DDBJ whole genome shotgun (WGS) entry which is preliminary data.</text>
</comment>
<keyword evidence="2" id="KW-0378">Hydrolase</keyword>
<gene>
    <name evidence="2" type="ORF">EP867_16325</name>
</gene>
<reference evidence="2 3" key="1">
    <citation type="journal article" date="2015" name="Int. J. Syst. Evol. Microbiol.">
        <title>Gemmobacter intermedius sp. nov., isolated from a white stork (Ciconia ciconia).</title>
        <authorList>
            <person name="Kampfer P."/>
            <person name="Jerzak L."/>
            <person name="Wilharm G."/>
            <person name="Golke J."/>
            <person name="Busse H.J."/>
            <person name="Glaeser S.P."/>
        </authorList>
    </citation>
    <scope>NUCLEOTIDE SEQUENCE [LARGE SCALE GENOMIC DNA]</scope>
    <source>
        <strain evidence="2 3">119/4</strain>
    </source>
</reference>
<dbReference type="Proteomes" id="UP000287168">
    <property type="component" value="Unassembled WGS sequence"/>
</dbReference>
<keyword evidence="3" id="KW-1185">Reference proteome</keyword>
<dbReference type="AlphaFoldDB" id="A0A451GHK7"/>
<dbReference type="PANTHER" id="PTHR43433">
    <property type="entry name" value="HYDROLASE, ALPHA/BETA FOLD FAMILY PROTEIN"/>
    <property type="match status" value="1"/>
</dbReference>
<dbReference type="SUPFAM" id="SSF53474">
    <property type="entry name" value="alpha/beta-Hydrolases"/>
    <property type="match status" value="1"/>
</dbReference>
<evidence type="ECO:0000259" key="1">
    <source>
        <dbReference type="Pfam" id="PF00561"/>
    </source>
</evidence>
<dbReference type="RefSeq" id="WP_128490537.1">
    <property type="nucleotide sequence ID" value="NZ_JBHLXB010000028.1"/>
</dbReference>
<dbReference type="Gene3D" id="3.40.50.1820">
    <property type="entry name" value="alpha/beta hydrolase"/>
    <property type="match status" value="1"/>
</dbReference>
<dbReference type="OrthoDB" id="9796770at2"/>
<evidence type="ECO:0000313" key="2">
    <source>
        <dbReference type="EMBL" id="RWY38440.1"/>
    </source>
</evidence>
<sequence>MEIESGTAKVNGTELYYEIGGTGPTLVLISGLGQNALAWNTVVAAFRKDYRVLVFDNRGTGRSAVPPGPYSIDQMADDTAALIRHLGIGPVAVVGWSMGGSILQSLLIRHGDLLRAGVLLNALPNYTKVQHYWLDGLIALRRSEAPPEAKVALSMPWAISSLVLADHERTAEWVQHVLANPWPTTNNGFEAQAAGLRVYDSLPHLGQVSTPALVLVGADDVLTPVAQASQIARAIPGADLEVMGKGGHSMVLDYPQDVHRIITTWLSRNDPASR</sequence>
<dbReference type="GO" id="GO:0016787">
    <property type="term" value="F:hydrolase activity"/>
    <property type="evidence" value="ECO:0007669"/>
    <property type="project" value="UniProtKB-KW"/>
</dbReference>